<dbReference type="SUPFAM" id="SSF53850">
    <property type="entry name" value="Periplasmic binding protein-like II"/>
    <property type="match status" value="1"/>
</dbReference>
<name>A0A3P3VTI9_9GAMM</name>
<evidence type="ECO:0000256" key="1">
    <source>
        <dbReference type="SAM" id="Phobius"/>
    </source>
</evidence>
<keyword evidence="3" id="KW-1185">Reference proteome</keyword>
<dbReference type="AlphaFoldDB" id="A0A3P3VTI9"/>
<protein>
    <submittedName>
        <fullName evidence="2">Uncharacterized protein</fullName>
    </submittedName>
</protein>
<dbReference type="EMBL" id="QWEZ01000001">
    <property type="protein sequence ID" value="RRJ84073.1"/>
    <property type="molecule type" value="Genomic_DNA"/>
</dbReference>
<reference evidence="2 3" key="2">
    <citation type="submission" date="2018-12" db="EMBL/GenBank/DDBJ databases">
        <title>Simiduia agarivorans gen. nov., sp. nov., a marine, agarolytic bacterium isolated from shallow coastal water from Keelung, Taiwan.</title>
        <authorList>
            <person name="Shieh W.Y."/>
        </authorList>
    </citation>
    <scope>NUCLEOTIDE SEQUENCE [LARGE SCALE GENOMIC DNA]</scope>
    <source>
        <strain evidence="2 3">GTF-13</strain>
    </source>
</reference>
<reference evidence="2 3" key="1">
    <citation type="submission" date="2018-08" db="EMBL/GenBank/DDBJ databases">
        <authorList>
            <person name="Khan S.A."/>
        </authorList>
    </citation>
    <scope>NUCLEOTIDE SEQUENCE [LARGE SCALE GENOMIC DNA]</scope>
    <source>
        <strain evidence="2 3">GTF-13</strain>
    </source>
</reference>
<dbReference type="Gene3D" id="3.40.190.10">
    <property type="entry name" value="Periplasmic binding protein-like II"/>
    <property type="match status" value="2"/>
</dbReference>
<feature type="transmembrane region" description="Helical" evidence="1">
    <location>
        <begin position="38"/>
        <end position="57"/>
    </location>
</feature>
<keyword evidence="1" id="KW-0472">Membrane</keyword>
<organism evidence="2 3">
    <name type="scientific">Aestuariirhabdus litorea</name>
    <dbReference type="NCBI Taxonomy" id="2528527"/>
    <lineage>
        <taxon>Bacteria</taxon>
        <taxon>Pseudomonadati</taxon>
        <taxon>Pseudomonadota</taxon>
        <taxon>Gammaproteobacteria</taxon>
        <taxon>Oceanospirillales</taxon>
        <taxon>Aestuariirhabdaceae</taxon>
        <taxon>Aestuariirhabdus</taxon>
    </lineage>
</organism>
<proteinExistence type="predicted"/>
<keyword evidence="1" id="KW-1133">Transmembrane helix</keyword>
<keyword evidence="1" id="KW-0812">Transmembrane</keyword>
<evidence type="ECO:0000313" key="3">
    <source>
        <dbReference type="Proteomes" id="UP000280792"/>
    </source>
</evidence>
<sequence length="318" mass="35727">MVGDDHGPPARRPPSARIGSCSVILSTVSSCDTIGTGMIVKVAFVLLCLLPGLALAAEKRPPKQITLVYEVKANPPFYLGNGTTIDWEKPGITLEMLKLLESRLKLEIQFIRRPWARGLEEVRTNRVDGIFHSSFQWQRMVIGRYPMNNGWPDADRKIMSQSYHFYTTEGSPLQWDGSRLSQLNGAVGAVIEYAIIRDLEEMNIPVEVSTSQEGNLRKLVAGRIAAIADIETMTDYQLQAHPEEFKSIVKLEPAIRTKPYYLVLSHRFVEENPALAEAIWNEIKVIRTSEHFDRIARKYLQPQAPSPGAKGSPLRFGE</sequence>
<comment type="caution">
    <text evidence="2">The sequence shown here is derived from an EMBL/GenBank/DDBJ whole genome shotgun (WGS) entry which is preliminary data.</text>
</comment>
<dbReference type="Proteomes" id="UP000280792">
    <property type="component" value="Unassembled WGS sequence"/>
</dbReference>
<gene>
    <name evidence="2" type="ORF">D0544_02835</name>
</gene>
<accession>A0A3P3VTI9</accession>
<evidence type="ECO:0000313" key="2">
    <source>
        <dbReference type="EMBL" id="RRJ84073.1"/>
    </source>
</evidence>